<feature type="compositionally biased region" description="Basic and acidic residues" evidence="1">
    <location>
        <begin position="230"/>
        <end position="239"/>
    </location>
</feature>
<feature type="region of interest" description="Disordered" evidence="1">
    <location>
        <begin position="1"/>
        <end position="55"/>
    </location>
</feature>
<dbReference type="Gramene" id="GBG59660">
    <property type="protein sequence ID" value="GBG59660"/>
    <property type="gene ID" value="CBR_g49924"/>
</dbReference>
<evidence type="ECO:0000256" key="1">
    <source>
        <dbReference type="SAM" id="MobiDB-lite"/>
    </source>
</evidence>
<feature type="region of interest" description="Disordered" evidence="1">
    <location>
        <begin position="220"/>
        <end position="239"/>
    </location>
</feature>
<proteinExistence type="predicted"/>
<dbReference type="Proteomes" id="UP000265515">
    <property type="component" value="Unassembled WGS sequence"/>
</dbReference>
<protein>
    <submittedName>
        <fullName evidence="2">Uncharacterized protein</fullName>
    </submittedName>
</protein>
<evidence type="ECO:0000313" key="3">
    <source>
        <dbReference type="Proteomes" id="UP000265515"/>
    </source>
</evidence>
<dbReference type="EMBL" id="BFEA01000005">
    <property type="protein sequence ID" value="GBG59660.1"/>
    <property type="molecule type" value="Genomic_DNA"/>
</dbReference>
<reference evidence="2 3" key="1">
    <citation type="journal article" date="2018" name="Cell">
        <title>The Chara Genome: Secondary Complexity and Implications for Plant Terrestrialization.</title>
        <authorList>
            <person name="Nishiyama T."/>
            <person name="Sakayama H."/>
            <person name="Vries J.D."/>
            <person name="Buschmann H."/>
            <person name="Saint-Marcoux D."/>
            <person name="Ullrich K.K."/>
            <person name="Haas F.B."/>
            <person name="Vanderstraeten L."/>
            <person name="Becker D."/>
            <person name="Lang D."/>
            <person name="Vosolsobe S."/>
            <person name="Rombauts S."/>
            <person name="Wilhelmsson P.K.I."/>
            <person name="Janitza P."/>
            <person name="Kern R."/>
            <person name="Heyl A."/>
            <person name="Rumpler F."/>
            <person name="Villalobos L.I.A.C."/>
            <person name="Clay J.M."/>
            <person name="Skokan R."/>
            <person name="Toyoda A."/>
            <person name="Suzuki Y."/>
            <person name="Kagoshima H."/>
            <person name="Schijlen E."/>
            <person name="Tajeshwar N."/>
            <person name="Catarino B."/>
            <person name="Hetherington A.J."/>
            <person name="Saltykova A."/>
            <person name="Bonnot C."/>
            <person name="Breuninger H."/>
            <person name="Symeonidi A."/>
            <person name="Radhakrishnan G.V."/>
            <person name="Van Nieuwerburgh F."/>
            <person name="Deforce D."/>
            <person name="Chang C."/>
            <person name="Karol K.G."/>
            <person name="Hedrich R."/>
            <person name="Ulvskov P."/>
            <person name="Glockner G."/>
            <person name="Delwiche C.F."/>
            <person name="Petrasek J."/>
            <person name="Van de Peer Y."/>
            <person name="Friml J."/>
            <person name="Beilby M."/>
            <person name="Dolan L."/>
            <person name="Kohara Y."/>
            <person name="Sugano S."/>
            <person name="Fujiyama A."/>
            <person name="Delaux P.-M."/>
            <person name="Quint M."/>
            <person name="TheiBen G."/>
            <person name="Hagemann M."/>
            <person name="Harholt J."/>
            <person name="Dunand C."/>
            <person name="Zachgo S."/>
            <person name="Langdale J."/>
            <person name="Maumus F."/>
            <person name="Straeten D.V.D."/>
            <person name="Gould S.B."/>
            <person name="Rensing S.A."/>
        </authorList>
    </citation>
    <scope>NUCLEOTIDE SEQUENCE [LARGE SCALE GENOMIC DNA]</scope>
    <source>
        <strain evidence="2 3">S276</strain>
    </source>
</reference>
<feature type="compositionally biased region" description="Pro residues" evidence="1">
    <location>
        <begin position="36"/>
        <end position="47"/>
    </location>
</feature>
<sequence length="583" mass="63869">MFSCGAVRSNSQGNNGGGDEEERPFPPEMMPRRRAAPPPPPPPPPLLNPHHHHHNHTGVVVVDGDVVAMDGQIDFAITDDAFDISTLEESRAMRQARQEAFQRLRETAMVGLAELIVPQDPNEPLPDDEIPFDVVWEESLDAARRDWRDASWPDAAREDVWEHGREEVRDGASGDNWNHGWNESTHAGMALRRAALGAARRGVALTIVAGSEVEADVARGPSLAAPELGEEGRNTRDREATRVLHTEEVVETPPRQQESAPGGGGVELRGEHEVGGQVRMIAKAEVEWRHASGRTDNIVVGDLGGGEQLIPIVLMWMTILSQDSLESIVHLLSLSIGLWVECNAILERGSVGFKEVFPELRKEARVTVTDDVLGETVVTWDMVEEENGEVLGVVRCGARGEVGTFSQATNNDIDAIMSAVGLGETANEVHGNGLPPLSAPETTTLCLEVGSLLRREFRETDWVGVYGRTAGAFSLFHLHKVDGREFVRGERSGVEWVAEGVRVGGGELVRGGRERGFVGDVMKNRGRGGADVSPSLYGVRNLSRWMARLKRLKRDIGGSWIREAARSLRRPRLRWEMNAASLT</sequence>
<dbReference type="AlphaFoldDB" id="A0A388JPB7"/>
<name>A0A388JPB7_CHABU</name>
<evidence type="ECO:0000313" key="2">
    <source>
        <dbReference type="EMBL" id="GBG59660.1"/>
    </source>
</evidence>
<keyword evidence="3" id="KW-1185">Reference proteome</keyword>
<comment type="caution">
    <text evidence="2">The sequence shown here is derived from an EMBL/GenBank/DDBJ whole genome shotgun (WGS) entry which is preliminary data.</text>
</comment>
<organism evidence="2 3">
    <name type="scientific">Chara braunii</name>
    <name type="common">Braun's stonewort</name>
    <dbReference type="NCBI Taxonomy" id="69332"/>
    <lineage>
        <taxon>Eukaryota</taxon>
        <taxon>Viridiplantae</taxon>
        <taxon>Streptophyta</taxon>
        <taxon>Charophyceae</taxon>
        <taxon>Charales</taxon>
        <taxon>Characeae</taxon>
        <taxon>Chara</taxon>
    </lineage>
</organism>
<gene>
    <name evidence="2" type="ORF">CBR_g49924</name>
</gene>
<accession>A0A388JPB7</accession>